<reference evidence="2 3" key="1">
    <citation type="journal article" date="2019" name="Commun. Biol.">
        <title>The bagworm genome reveals a unique fibroin gene that provides high tensile strength.</title>
        <authorList>
            <person name="Kono N."/>
            <person name="Nakamura H."/>
            <person name="Ohtoshi R."/>
            <person name="Tomita M."/>
            <person name="Numata K."/>
            <person name="Arakawa K."/>
        </authorList>
    </citation>
    <scope>NUCLEOTIDE SEQUENCE [LARGE SCALE GENOMIC DNA]</scope>
</reference>
<comment type="caution">
    <text evidence="2">The sequence shown here is derived from an EMBL/GenBank/DDBJ whole genome shotgun (WGS) entry which is preliminary data.</text>
</comment>
<feature type="region of interest" description="Disordered" evidence="1">
    <location>
        <begin position="52"/>
        <end position="90"/>
    </location>
</feature>
<keyword evidence="3" id="KW-1185">Reference proteome</keyword>
<evidence type="ECO:0000256" key="1">
    <source>
        <dbReference type="SAM" id="MobiDB-lite"/>
    </source>
</evidence>
<dbReference type="EMBL" id="BGZK01000861">
    <property type="protein sequence ID" value="GBP63147.1"/>
    <property type="molecule type" value="Genomic_DNA"/>
</dbReference>
<proteinExistence type="predicted"/>
<organism evidence="2 3">
    <name type="scientific">Eumeta variegata</name>
    <name type="common">Bagworm moth</name>
    <name type="synonym">Eumeta japonica</name>
    <dbReference type="NCBI Taxonomy" id="151549"/>
    <lineage>
        <taxon>Eukaryota</taxon>
        <taxon>Metazoa</taxon>
        <taxon>Ecdysozoa</taxon>
        <taxon>Arthropoda</taxon>
        <taxon>Hexapoda</taxon>
        <taxon>Insecta</taxon>
        <taxon>Pterygota</taxon>
        <taxon>Neoptera</taxon>
        <taxon>Endopterygota</taxon>
        <taxon>Lepidoptera</taxon>
        <taxon>Glossata</taxon>
        <taxon>Ditrysia</taxon>
        <taxon>Tineoidea</taxon>
        <taxon>Psychidae</taxon>
        <taxon>Oiketicinae</taxon>
        <taxon>Eumeta</taxon>
    </lineage>
</organism>
<dbReference type="Proteomes" id="UP000299102">
    <property type="component" value="Unassembled WGS sequence"/>
</dbReference>
<accession>A0A4C1XLJ0</accession>
<evidence type="ECO:0000313" key="3">
    <source>
        <dbReference type="Proteomes" id="UP000299102"/>
    </source>
</evidence>
<evidence type="ECO:0000313" key="2">
    <source>
        <dbReference type="EMBL" id="GBP63147.1"/>
    </source>
</evidence>
<dbReference type="AlphaFoldDB" id="A0A4C1XLJ0"/>
<protein>
    <submittedName>
        <fullName evidence="2">Uncharacterized protein</fullName>
    </submittedName>
</protein>
<sequence length="113" mass="12900">MRCARVTNGLQARIYSVETNFSERPLPIQLPSLRSYLRRSILFNYRLSLQQNAGPLNNCPRGRGIRTSEPSESRRSPPPMDTRNSKGLTSTLQASWQEIGYLMEVEEEGGERE</sequence>
<name>A0A4C1XLJ0_EUMVA</name>
<gene>
    <name evidence="2" type="ORF">EVAR_59706_1</name>
</gene>